<reference evidence="5 6" key="1">
    <citation type="submission" date="2021-04" db="EMBL/GenBank/DDBJ databases">
        <authorList>
            <person name="Pira H."/>
            <person name="Risdian C."/>
            <person name="Wink J."/>
        </authorList>
    </citation>
    <scope>NUCLEOTIDE SEQUENCE [LARGE SCALE GENOMIC DNA]</scope>
    <source>
        <strain evidence="5 6">WHA3</strain>
    </source>
</reference>
<comment type="similarity">
    <text evidence="1">Belongs to the NAD(P)-dependent epimerase/dehydratase family.</text>
</comment>
<protein>
    <submittedName>
        <fullName evidence="5">NAD(P)-dependent oxidoreductase</fullName>
    </submittedName>
</protein>
<keyword evidence="2" id="KW-0560">Oxidoreductase</keyword>
<gene>
    <name evidence="5" type="ORF">KCG44_10435</name>
</gene>
<dbReference type="RefSeq" id="WP_218446026.1">
    <property type="nucleotide sequence ID" value="NZ_JAGSPA010000003.1"/>
</dbReference>
<dbReference type="Proteomes" id="UP000722336">
    <property type="component" value="Unassembled WGS sequence"/>
</dbReference>
<name>A0ABS6SFL3_9SPHN</name>
<organism evidence="5 6">
    <name type="scientific">Pacificimonas pallii</name>
    <dbReference type="NCBI Taxonomy" id="2827236"/>
    <lineage>
        <taxon>Bacteria</taxon>
        <taxon>Pseudomonadati</taxon>
        <taxon>Pseudomonadota</taxon>
        <taxon>Alphaproteobacteria</taxon>
        <taxon>Sphingomonadales</taxon>
        <taxon>Sphingosinicellaceae</taxon>
        <taxon>Pacificimonas</taxon>
    </lineage>
</organism>
<evidence type="ECO:0000256" key="1">
    <source>
        <dbReference type="ARBA" id="ARBA00007637"/>
    </source>
</evidence>
<accession>A0ABS6SFL3</accession>
<evidence type="ECO:0000256" key="2">
    <source>
        <dbReference type="ARBA" id="ARBA00023002"/>
    </source>
</evidence>
<keyword evidence="3" id="KW-0520">NAD</keyword>
<evidence type="ECO:0000259" key="4">
    <source>
        <dbReference type="Pfam" id="PF01370"/>
    </source>
</evidence>
<evidence type="ECO:0000256" key="3">
    <source>
        <dbReference type="ARBA" id="ARBA00023027"/>
    </source>
</evidence>
<sequence length="250" mass="27190">MKRGTLAPTFGTVVMTGAAGRVATLVRPLLAAHCRELRLLDVRPVTVFLPCETPMHVKLEDADVLTPAMTKAEAVIHLGGLAEDATWPDLVKMNIEGTANVFAAAQAKGIKRVVYASSIGARGFFRDTAQLPAGAPFRPDNHHAASKAAGELVARMYAEKFGMQVTCLRIGQVSVSRDDVPAGMWTGADDLARLILAALHPLRTSFRAIDTIAPERRAIFPNRQVRQMQFRWRGRNLPHRAQTAAEAPHS</sequence>
<dbReference type="InterPro" id="IPR001509">
    <property type="entry name" value="Epimerase_deHydtase"/>
</dbReference>
<dbReference type="Pfam" id="PF01370">
    <property type="entry name" value="Epimerase"/>
    <property type="match status" value="1"/>
</dbReference>
<feature type="domain" description="NAD-dependent epimerase/dehydratase" evidence="4">
    <location>
        <begin position="13"/>
        <end position="173"/>
    </location>
</feature>
<proteinExistence type="inferred from homology"/>
<dbReference type="EMBL" id="JAGSPA010000003">
    <property type="protein sequence ID" value="MBV7257199.1"/>
    <property type="molecule type" value="Genomic_DNA"/>
</dbReference>
<evidence type="ECO:0000313" key="5">
    <source>
        <dbReference type="EMBL" id="MBV7257199.1"/>
    </source>
</evidence>
<dbReference type="PANTHER" id="PTHR43103">
    <property type="entry name" value="NUCLEOSIDE-DIPHOSPHATE-SUGAR EPIMERASE"/>
    <property type="match status" value="1"/>
</dbReference>
<keyword evidence="6" id="KW-1185">Reference proteome</keyword>
<evidence type="ECO:0000313" key="6">
    <source>
        <dbReference type="Proteomes" id="UP000722336"/>
    </source>
</evidence>
<dbReference type="PANTHER" id="PTHR43103:SF5">
    <property type="entry name" value="4-EPIMERASE, PUTATIVE (AFU_ORTHOLOGUE AFUA_7G00360)-RELATED"/>
    <property type="match status" value="1"/>
</dbReference>
<comment type="caution">
    <text evidence="5">The sequence shown here is derived from an EMBL/GenBank/DDBJ whole genome shotgun (WGS) entry which is preliminary data.</text>
</comment>